<gene>
    <name evidence="1" type="ORF">CGZ92_13545</name>
</gene>
<protein>
    <recommendedName>
        <fullName evidence="3">HEAT repeat domain-containing protein</fullName>
    </recommendedName>
</protein>
<reference evidence="1 2" key="1">
    <citation type="submission" date="2017-07" db="EMBL/GenBank/DDBJ databases">
        <title>Draft whole genome sequences of clinical Proprionibacteriaceae strains.</title>
        <authorList>
            <person name="Bernier A.-M."/>
            <person name="Bernard K."/>
            <person name="Domingo M.-C."/>
        </authorList>
    </citation>
    <scope>NUCLEOTIDE SEQUENCE [LARGE SCALE GENOMIC DNA]</scope>
    <source>
        <strain evidence="1 2">NML 160184</strain>
    </source>
</reference>
<dbReference type="RefSeq" id="WP_094451903.1">
    <property type="nucleotide sequence ID" value="NZ_NMVI01000029.1"/>
</dbReference>
<dbReference type="AlphaFoldDB" id="A0A255E3W9"/>
<comment type="caution">
    <text evidence="1">The sequence shown here is derived from an EMBL/GenBank/DDBJ whole genome shotgun (WGS) entry which is preliminary data.</text>
</comment>
<dbReference type="Gene3D" id="1.25.10.10">
    <property type="entry name" value="Leucine-rich Repeat Variant"/>
    <property type="match status" value="1"/>
</dbReference>
<dbReference type="Proteomes" id="UP000216533">
    <property type="component" value="Unassembled WGS sequence"/>
</dbReference>
<sequence>MTYADDVQTLLGLADSPDPRIRAAVAAGVAELPPDPEVDAALGRLLNDDGDTFVLERALVACARVGIRGWRLICANPPAGADAEHQEEHRLAALQYGLRPEWLVRQQGRAALVELASSDPDPGVREEAAALLEWGLLA</sequence>
<evidence type="ECO:0008006" key="3">
    <source>
        <dbReference type="Google" id="ProtNLM"/>
    </source>
</evidence>
<dbReference type="EMBL" id="NMVI01000029">
    <property type="protein sequence ID" value="OYN84072.1"/>
    <property type="molecule type" value="Genomic_DNA"/>
</dbReference>
<dbReference type="InterPro" id="IPR016024">
    <property type="entry name" value="ARM-type_fold"/>
</dbReference>
<proteinExistence type="predicted"/>
<evidence type="ECO:0000313" key="1">
    <source>
        <dbReference type="EMBL" id="OYN84072.1"/>
    </source>
</evidence>
<name>A0A255E3W9_9ACTN</name>
<dbReference type="SUPFAM" id="SSF48371">
    <property type="entry name" value="ARM repeat"/>
    <property type="match status" value="1"/>
</dbReference>
<accession>A0A255E3W9</accession>
<organism evidence="1 2">
    <name type="scientific">Parenemella sanctibonifatiensis</name>
    <dbReference type="NCBI Taxonomy" id="2016505"/>
    <lineage>
        <taxon>Bacteria</taxon>
        <taxon>Bacillati</taxon>
        <taxon>Actinomycetota</taxon>
        <taxon>Actinomycetes</taxon>
        <taxon>Propionibacteriales</taxon>
        <taxon>Propionibacteriaceae</taxon>
        <taxon>Parenemella</taxon>
    </lineage>
</organism>
<evidence type="ECO:0000313" key="2">
    <source>
        <dbReference type="Proteomes" id="UP000216533"/>
    </source>
</evidence>
<dbReference type="InterPro" id="IPR011989">
    <property type="entry name" value="ARM-like"/>
</dbReference>